<dbReference type="PANTHER" id="PTHR45458:SF1">
    <property type="entry name" value="SHORT CHAIN DEHYDROGENASE"/>
    <property type="match status" value="1"/>
</dbReference>
<dbReference type="InterPro" id="IPR002347">
    <property type="entry name" value="SDR_fam"/>
</dbReference>
<dbReference type="OrthoDB" id="9876299at2759"/>
<keyword evidence="2" id="KW-1185">Reference proteome</keyword>
<accession>J0LFD4</accession>
<dbReference type="Proteomes" id="UP000006514">
    <property type="component" value="Unassembled WGS sequence"/>
</dbReference>
<organism evidence="1 2">
    <name type="scientific">Auricularia subglabra (strain TFB-10046 / SS5)</name>
    <name type="common">White-rot fungus</name>
    <name type="synonym">Auricularia delicata (strain TFB10046)</name>
    <dbReference type="NCBI Taxonomy" id="717982"/>
    <lineage>
        <taxon>Eukaryota</taxon>
        <taxon>Fungi</taxon>
        <taxon>Dikarya</taxon>
        <taxon>Basidiomycota</taxon>
        <taxon>Agaricomycotina</taxon>
        <taxon>Agaricomycetes</taxon>
        <taxon>Auriculariales</taxon>
        <taxon>Auriculariaceae</taxon>
        <taxon>Auricularia</taxon>
    </lineage>
</organism>
<dbReference type="SUPFAM" id="SSF51735">
    <property type="entry name" value="NAD(P)-binding Rossmann-fold domains"/>
    <property type="match status" value="1"/>
</dbReference>
<dbReference type="GO" id="GO:0016616">
    <property type="term" value="F:oxidoreductase activity, acting on the CH-OH group of donors, NAD or NADP as acceptor"/>
    <property type="evidence" value="ECO:0007669"/>
    <property type="project" value="TreeGrafter"/>
</dbReference>
<dbReference type="Gene3D" id="3.40.50.720">
    <property type="entry name" value="NAD(P)-binding Rossmann-like Domain"/>
    <property type="match status" value="1"/>
</dbReference>
<dbReference type="AlphaFoldDB" id="J0LFD4"/>
<gene>
    <name evidence="1" type="ORF">AURDEDRAFT_174906</name>
</gene>
<sequence>MRLARWTSQGIGLELTKELAKTDTNTVIATCRAPERAAALASLAAAHVNLHAVALRVLSDASVQSALAAAQPILSERGVDYVNNNTGTVHVVGALRVFRAFLPRVRAGNSKVVMNVNSVCGSIGCDVGPVDAAYKALQMYAMVKQHPDLVIFAFEPAISTCVRRLTASPRFM</sequence>
<proteinExistence type="predicted"/>
<dbReference type="EMBL" id="JH687873">
    <property type="protein sequence ID" value="EJD35986.1"/>
    <property type="molecule type" value="Genomic_DNA"/>
</dbReference>
<dbReference type="InParanoid" id="J0LFD4"/>
<dbReference type="InterPro" id="IPR052184">
    <property type="entry name" value="SDR_enzymes"/>
</dbReference>
<dbReference type="KEGG" id="adl:AURDEDRAFT_174906"/>
<dbReference type="Pfam" id="PF00106">
    <property type="entry name" value="adh_short"/>
    <property type="match status" value="1"/>
</dbReference>
<name>J0LFD4_AURST</name>
<evidence type="ECO:0000313" key="1">
    <source>
        <dbReference type="EMBL" id="EJD35986.1"/>
    </source>
</evidence>
<evidence type="ECO:0000313" key="2">
    <source>
        <dbReference type="Proteomes" id="UP000006514"/>
    </source>
</evidence>
<evidence type="ECO:0008006" key="3">
    <source>
        <dbReference type="Google" id="ProtNLM"/>
    </source>
</evidence>
<reference evidence="2" key="1">
    <citation type="journal article" date="2012" name="Science">
        <title>The Paleozoic origin of enzymatic lignin decomposition reconstructed from 31 fungal genomes.</title>
        <authorList>
            <person name="Floudas D."/>
            <person name="Binder M."/>
            <person name="Riley R."/>
            <person name="Barry K."/>
            <person name="Blanchette R.A."/>
            <person name="Henrissat B."/>
            <person name="Martinez A.T."/>
            <person name="Otillar R."/>
            <person name="Spatafora J.W."/>
            <person name="Yadav J.S."/>
            <person name="Aerts A."/>
            <person name="Benoit I."/>
            <person name="Boyd A."/>
            <person name="Carlson A."/>
            <person name="Copeland A."/>
            <person name="Coutinho P.M."/>
            <person name="de Vries R.P."/>
            <person name="Ferreira P."/>
            <person name="Findley K."/>
            <person name="Foster B."/>
            <person name="Gaskell J."/>
            <person name="Glotzer D."/>
            <person name="Gorecki P."/>
            <person name="Heitman J."/>
            <person name="Hesse C."/>
            <person name="Hori C."/>
            <person name="Igarashi K."/>
            <person name="Jurgens J.A."/>
            <person name="Kallen N."/>
            <person name="Kersten P."/>
            <person name="Kohler A."/>
            <person name="Kuees U."/>
            <person name="Kumar T.K.A."/>
            <person name="Kuo A."/>
            <person name="LaButti K."/>
            <person name="Larrondo L.F."/>
            <person name="Lindquist E."/>
            <person name="Ling A."/>
            <person name="Lombard V."/>
            <person name="Lucas S."/>
            <person name="Lundell T."/>
            <person name="Martin R."/>
            <person name="McLaughlin D.J."/>
            <person name="Morgenstern I."/>
            <person name="Morin E."/>
            <person name="Murat C."/>
            <person name="Nagy L.G."/>
            <person name="Nolan M."/>
            <person name="Ohm R.A."/>
            <person name="Patyshakuliyeva A."/>
            <person name="Rokas A."/>
            <person name="Ruiz-Duenas F.J."/>
            <person name="Sabat G."/>
            <person name="Salamov A."/>
            <person name="Samejima M."/>
            <person name="Schmutz J."/>
            <person name="Slot J.C."/>
            <person name="St John F."/>
            <person name="Stenlid J."/>
            <person name="Sun H."/>
            <person name="Sun S."/>
            <person name="Syed K."/>
            <person name="Tsang A."/>
            <person name="Wiebenga A."/>
            <person name="Young D."/>
            <person name="Pisabarro A."/>
            <person name="Eastwood D.C."/>
            <person name="Martin F."/>
            <person name="Cullen D."/>
            <person name="Grigoriev I.V."/>
            <person name="Hibbett D.S."/>
        </authorList>
    </citation>
    <scope>NUCLEOTIDE SEQUENCE [LARGE SCALE GENOMIC DNA]</scope>
    <source>
        <strain evidence="2">TFB10046</strain>
    </source>
</reference>
<protein>
    <recommendedName>
        <fullName evidence="3">NAD(P)-binding protein</fullName>
    </recommendedName>
</protein>
<dbReference type="InterPro" id="IPR036291">
    <property type="entry name" value="NAD(P)-bd_dom_sf"/>
</dbReference>
<dbReference type="OMA" id="KGRDNIH"/>
<dbReference type="PANTHER" id="PTHR45458">
    <property type="entry name" value="SHORT-CHAIN DEHYDROGENASE/REDUCTASE SDR"/>
    <property type="match status" value="1"/>
</dbReference>
<dbReference type="eggNOG" id="KOG1611">
    <property type="taxonomic scope" value="Eukaryota"/>
</dbReference>